<dbReference type="EMBL" id="JAPWDV010000001">
    <property type="protein sequence ID" value="KAJ6221748.1"/>
    <property type="molecule type" value="Genomic_DNA"/>
</dbReference>
<comment type="caution">
    <text evidence="2">The sequence shown here is derived from an EMBL/GenBank/DDBJ whole genome shotgun (WGS) entry which is preliminary data.</text>
</comment>
<organism evidence="2 3">
    <name type="scientific">Blomia tropicalis</name>
    <name type="common">Mite</name>
    <dbReference type="NCBI Taxonomy" id="40697"/>
    <lineage>
        <taxon>Eukaryota</taxon>
        <taxon>Metazoa</taxon>
        <taxon>Ecdysozoa</taxon>
        <taxon>Arthropoda</taxon>
        <taxon>Chelicerata</taxon>
        <taxon>Arachnida</taxon>
        <taxon>Acari</taxon>
        <taxon>Acariformes</taxon>
        <taxon>Sarcoptiformes</taxon>
        <taxon>Astigmata</taxon>
        <taxon>Glycyphagoidea</taxon>
        <taxon>Echimyopodidae</taxon>
        <taxon>Blomia</taxon>
    </lineage>
</organism>
<name>A0A9Q0M8H6_BLOTA</name>
<feature type="compositionally biased region" description="Polar residues" evidence="1">
    <location>
        <begin position="17"/>
        <end position="38"/>
    </location>
</feature>
<feature type="region of interest" description="Disordered" evidence="1">
    <location>
        <begin position="17"/>
        <end position="58"/>
    </location>
</feature>
<reference evidence="2" key="1">
    <citation type="submission" date="2022-12" db="EMBL/GenBank/DDBJ databases">
        <title>Genome assemblies of Blomia tropicalis.</title>
        <authorList>
            <person name="Cui Y."/>
        </authorList>
    </citation>
    <scope>NUCLEOTIDE SEQUENCE</scope>
    <source>
        <tissue evidence="2">Adult mites</tissue>
    </source>
</reference>
<gene>
    <name evidence="2" type="ORF">RDWZM_000293</name>
</gene>
<feature type="region of interest" description="Disordered" evidence="1">
    <location>
        <begin position="239"/>
        <end position="265"/>
    </location>
</feature>
<evidence type="ECO:0000313" key="2">
    <source>
        <dbReference type="EMBL" id="KAJ6221748.1"/>
    </source>
</evidence>
<dbReference type="Proteomes" id="UP001142055">
    <property type="component" value="Chromosome 1"/>
</dbReference>
<keyword evidence="3" id="KW-1185">Reference proteome</keyword>
<accession>A0A9Q0M8H6</accession>
<evidence type="ECO:0000313" key="3">
    <source>
        <dbReference type="Proteomes" id="UP001142055"/>
    </source>
</evidence>
<proteinExistence type="predicted"/>
<feature type="compositionally biased region" description="Polar residues" evidence="1">
    <location>
        <begin position="125"/>
        <end position="146"/>
    </location>
</feature>
<feature type="region of interest" description="Disordered" evidence="1">
    <location>
        <begin position="120"/>
        <end position="146"/>
    </location>
</feature>
<dbReference type="AlphaFoldDB" id="A0A9Q0M8H6"/>
<evidence type="ECO:0000256" key="1">
    <source>
        <dbReference type="SAM" id="MobiDB-lite"/>
    </source>
</evidence>
<protein>
    <submittedName>
        <fullName evidence="2">Uncharacterized protein</fullName>
    </submittedName>
</protein>
<sequence>MEPVMSNNVVQQIGSMVRSGSNNSPETMVPAKSTNIVQPNEFMERSGSRKDSKSLEQAKLEETVQPIGSIERARSNNTANSISINAIQPTGSMIRSESNKISEPIELTKSTNIIQPVGSVKRTKSNSASTSMVPAKSTDNIQSNGNNDEWEYVYEEVEVSQSNNHILEVVDPKDLAKFSPSELIRVDEIVPKRSIRVSSMTTSPLLSHINPLLNQTHPGICTSREHMTLFKGTNEGKVSNVASSIEKRNPSSGEPQVNSDCQPKT</sequence>
<feature type="compositionally biased region" description="Basic and acidic residues" evidence="1">
    <location>
        <begin position="42"/>
        <end position="58"/>
    </location>
</feature>
<feature type="compositionally biased region" description="Polar residues" evidence="1">
    <location>
        <begin position="250"/>
        <end position="265"/>
    </location>
</feature>